<sequence>MPSTSEITDDSGKQNSDSFLEWVPQHSLSGQGHNLSKSMSLHLHSTSRRIFIGPTPANWNYQKNSLWFSKSEKAVHHGTRKKKTFRANTDVTVEEPQEMEYLESDMGSSVITRDVFYTPSEDVKDFPVTPPTPHNPHFNSKKSKPQSLQVRLFLEPNIEENDGDDISSELSKSSIDHVLNDQRLEENSAVVGYSTPVIGSDAGSFNTPTYTPAPGTVLKEDCILIRIERVYHSGVPKIYNDSTSKKYLTHSVGWREYIVKLKSDKKFCVDKLSFASTTRLSLYSTVDYTLALSSPSEYGMKVFIFRLKTQPLSIEWYRAFYNLLRVPSIKPVPTVCAVAIPDLDVRIQIPLDDEMQAFNITAEEITKIVLDELSGINEWEDVLNEWLQNSDMRLCWKRYDRLEWITHQLQLRCTKHYPTSVTLPDEIKLQEPPPVEGYLIRVTNDKGRKNKSKRLYFSSHDYYLFFMKPSSASPPPPPTTSESGTGEEDKKDKLNNKQPIIYAVSPHVHGQQHITAFIKADSKRRVKQIINAYGFINLIDVIEAYSKTTRKEWVKCLDDLIKYWKVRLQEDIKTRINVYKANKFNDCDDDHANRVDGFHEHWDNFRTFADPTIWHWCILNGCRSITKSGLLYQKIHHYGTFIKHYHVLTRGYLLFYQLYTRSIISGQKKPRSYYRRKGIINLLDCYVYSGHITDYDLPYSLSTSHQVHNGMHKLPKLYNDGMYCFDDDGDCTFVIWQSEKRCIIGRKGTINLEIRKKTKLDSSGKIWIFRARSRSEREEWVLALNTEIERCLMEHNE</sequence>
<dbReference type="EMBL" id="CAJVPM010000310">
    <property type="protein sequence ID" value="CAG8441057.1"/>
    <property type="molecule type" value="Genomic_DNA"/>
</dbReference>
<name>A0ACA9JXU6_9GLOM</name>
<gene>
    <name evidence="1" type="ORF">SCALOS_LOCUS625</name>
</gene>
<accession>A0ACA9JXU6</accession>
<protein>
    <submittedName>
        <fullName evidence="1">8832_t:CDS:1</fullName>
    </submittedName>
</protein>
<comment type="caution">
    <text evidence="1">The sequence shown here is derived from an EMBL/GenBank/DDBJ whole genome shotgun (WGS) entry which is preliminary data.</text>
</comment>
<reference evidence="1" key="1">
    <citation type="submission" date="2021-06" db="EMBL/GenBank/DDBJ databases">
        <authorList>
            <person name="Kallberg Y."/>
            <person name="Tangrot J."/>
            <person name="Rosling A."/>
        </authorList>
    </citation>
    <scope>NUCLEOTIDE SEQUENCE</scope>
    <source>
        <strain evidence="1">AU212A</strain>
    </source>
</reference>
<evidence type="ECO:0000313" key="2">
    <source>
        <dbReference type="Proteomes" id="UP000789860"/>
    </source>
</evidence>
<proteinExistence type="predicted"/>
<evidence type="ECO:0000313" key="1">
    <source>
        <dbReference type="EMBL" id="CAG8441057.1"/>
    </source>
</evidence>
<organism evidence="1 2">
    <name type="scientific">Scutellospora calospora</name>
    <dbReference type="NCBI Taxonomy" id="85575"/>
    <lineage>
        <taxon>Eukaryota</taxon>
        <taxon>Fungi</taxon>
        <taxon>Fungi incertae sedis</taxon>
        <taxon>Mucoromycota</taxon>
        <taxon>Glomeromycotina</taxon>
        <taxon>Glomeromycetes</taxon>
        <taxon>Diversisporales</taxon>
        <taxon>Gigasporaceae</taxon>
        <taxon>Scutellospora</taxon>
    </lineage>
</organism>
<keyword evidence="2" id="KW-1185">Reference proteome</keyword>
<dbReference type="Proteomes" id="UP000789860">
    <property type="component" value="Unassembled WGS sequence"/>
</dbReference>